<name>A0A3A8JWF6_9BACT</name>
<dbReference type="Gene3D" id="3.40.50.10140">
    <property type="entry name" value="Toll/interleukin-1 receptor homology (TIR) domain"/>
    <property type="match status" value="1"/>
</dbReference>
<dbReference type="AlphaFoldDB" id="A0A3A8JWF6"/>
<reference evidence="3" key="1">
    <citation type="submission" date="2018-09" db="EMBL/GenBank/DDBJ databases">
        <authorList>
            <person name="Livingstone P.G."/>
            <person name="Whitworth D.E."/>
        </authorList>
    </citation>
    <scope>NUCLEOTIDE SEQUENCE [LARGE SCALE GENOMIC DNA]</scope>
    <source>
        <strain evidence="3">CA043D</strain>
    </source>
</reference>
<keyword evidence="2" id="KW-0675">Receptor</keyword>
<sequence length="141" mass="15874">MKIFLSHKGIDKAMVREYKQTLMQLGFAPWLDEDAMPAGTVLERGILKGFEESCAAVFFVTPNFVDENYLATEVEYAIQQKRKKGERFAIITLVFSEGNRKGAVPALLHNYVYKEPAGHLDGLRAILSGLPVQTGEVRWKL</sequence>
<proteinExistence type="predicted"/>
<dbReference type="InterPro" id="IPR000157">
    <property type="entry name" value="TIR_dom"/>
</dbReference>
<dbReference type="EMBL" id="RAWE01000119">
    <property type="protein sequence ID" value="RKG99218.1"/>
    <property type="molecule type" value="Genomic_DNA"/>
</dbReference>
<dbReference type="InterPro" id="IPR035897">
    <property type="entry name" value="Toll_tir_struct_dom_sf"/>
</dbReference>
<dbReference type="GO" id="GO:0007165">
    <property type="term" value="P:signal transduction"/>
    <property type="evidence" value="ECO:0007669"/>
    <property type="project" value="InterPro"/>
</dbReference>
<keyword evidence="3" id="KW-1185">Reference proteome</keyword>
<evidence type="ECO:0000313" key="2">
    <source>
        <dbReference type="EMBL" id="RKG99218.1"/>
    </source>
</evidence>
<evidence type="ECO:0000259" key="1">
    <source>
        <dbReference type="Pfam" id="PF13676"/>
    </source>
</evidence>
<comment type="caution">
    <text evidence="2">The sequence shown here is derived from an EMBL/GenBank/DDBJ whole genome shotgun (WGS) entry which is preliminary data.</text>
</comment>
<evidence type="ECO:0000313" key="3">
    <source>
        <dbReference type="Proteomes" id="UP000268313"/>
    </source>
</evidence>
<organism evidence="2 3">
    <name type="scientific">Corallococcus carmarthensis</name>
    <dbReference type="NCBI Taxonomy" id="2316728"/>
    <lineage>
        <taxon>Bacteria</taxon>
        <taxon>Pseudomonadati</taxon>
        <taxon>Myxococcota</taxon>
        <taxon>Myxococcia</taxon>
        <taxon>Myxococcales</taxon>
        <taxon>Cystobacterineae</taxon>
        <taxon>Myxococcaceae</taxon>
        <taxon>Corallococcus</taxon>
    </lineage>
</organism>
<dbReference type="Pfam" id="PF13676">
    <property type="entry name" value="TIR_2"/>
    <property type="match status" value="1"/>
</dbReference>
<dbReference type="Proteomes" id="UP000268313">
    <property type="component" value="Unassembled WGS sequence"/>
</dbReference>
<dbReference type="SUPFAM" id="SSF52200">
    <property type="entry name" value="Toll/Interleukin receptor TIR domain"/>
    <property type="match status" value="1"/>
</dbReference>
<dbReference type="OrthoDB" id="9807630at2"/>
<feature type="domain" description="TIR" evidence="1">
    <location>
        <begin position="3"/>
        <end position="97"/>
    </location>
</feature>
<accession>A0A3A8JWF6</accession>
<gene>
    <name evidence="2" type="ORF">D7X32_27215</name>
</gene>
<protein>
    <submittedName>
        <fullName evidence="2">Toll/interleukin-1 receptor domain-containing protein</fullName>
    </submittedName>
</protein>